<keyword evidence="2" id="KW-1185">Reference proteome</keyword>
<dbReference type="Proteomes" id="UP000265663">
    <property type="component" value="Unassembled WGS sequence"/>
</dbReference>
<dbReference type="AlphaFoldDB" id="A0A3M7M4E6"/>
<evidence type="ECO:0000313" key="1">
    <source>
        <dbReference type="EMBL" id="RMZ69342.1"/>
    </source>
</evidence>
<name>A0A3M7M4E6_9PLEO</name>
<evidence type="ECO:0000313" key="2">
    <source>
        <dbReference type="Proteomes" id="UP000265663"/>
    </source>
</evidence>
<organism evidence="1 2">
    <name type="scientific">Pyrenophora seminiperda CCB06</name>
    <dbReference type="NCBI Taxonomy" id="1302712"/>
    <lineage>
        <taxon>Eukaryota</taxon>
        <taxon>Fungi</taxon>
        <taxon>Dikarya</taxon>
        <taxon>Ascomycota</taxon>
        <taxon>Pezizomycotina</taxon>
        <taxon>Dothideomycetes</taxon>
        <taxon>Pleosporomycetidae</taxon>
        <taxon>Pleosporales</taxon>
        <taxon>Pleosporineae</taxon>
        <taxon>Pleosporaceae</taxon>
        <taxon>Pyrenophora</taxon>
    </lineage>
</organism>
<proteinExistence type="predicted"/>
<accession>A0A3M7M4E6</accession>
<dbReference type="EMBL" id="KE747818">
    <property type="protein sequence ID" value="RMZ69342.1"/>
    <property type="molecule type" value="Genomic_DNA"/>
</dbReference>
<reference evidence="1 2" key="1">
    <citation type="journal article" date="2014" name="PLoS ONE">
        <title>De novo Genome Assembly of the Fungal Plant Pathogen Pyrenophora semeniperda.</title>
        <authorList>
            <person name="Soliai M.M."/>
            <person name="Meyer S.E."/>
            <person name="Udall J.A."/>
            <person name="Elzinga D.E."/>
            <person name="Hermansen R.A."/>
            <person name="Bodily P.M."/>
            <person name="Hart A.A."/>
            <person name="Coleman C.E."/>
        </authorList>
    </citation>
    <scope>NUCLEOTIDE SEQUENCE [LARGE SCALE GENOMIC DNA]</scope>
    <source>
        <strain evidence="1 2">CCB06</strain>
        <tissue evidence="1">Mycelium</tissue>
    </source>
</reference>
<protein>
    <submittedName>
        <fullName evidence="1">Uncharacterized protein</fullName>
    </submittedName>
</protein>
<gene>
    <name evidence="1" type="ORF">GMOD_00006123</name>
</gene>
<sequence>MKKSWTERQPKIPSHCVYDTHCCNDHQPVIPTKCLDHEDADITPEQARHYGGSDKGNVDGEQLGATVWNSHGEVVDEAIGLRQERAPKSGRTWCFGEEVFLLLRSLTLLPVAGSGTIQGKCIMEPATS</sequence>